<dbReference type="Proteomes" id="UP000308600">
    <property type="component" value="Unassembled WGS sequence"/>
</dbReference>
<keyword evidence="2" id="KW-1185">Reference proteome</keyword>
<name>A0ACD3AHH1_9AGAR</name>
<proteinExistence type="predicted"/>
<reference evidence="1 2" key="1">
    <citation type="journal article" date="2019" name="Nat. Ecol. Evol.">
        <title>Megaphylogeny resolves global patterns of mushroom evolution.</title>
        <authorList>
            <person name="Varga T."/>
            <person name="Krizsan K."/>
            <person name="Foldi C."/>
            <person name="Dima B."/>
            <person name="Sanchez-Garcia M."/>
            <person name="Sanchez-Ramirez S."/>
            <person name="Szollosi G.J."/>
            <person name="Szarkandi J.G."/>
            <person name="Papp V."/>
            <person name="Albert L."/>
            <person name="Andreopoulos W."/>
            <person name="Angelini C."/>
            <person name="Antonin V."/>
            <person name="Barry K.W."/>
            <person name="Bougher N.L."/>
            <person name="Buchanan P."/>
            <person name="Buyck B."/>
            <person name="Bense V."/>
            <person name="Catcheside P."/>
            <person name="Chovatia M."/>
            <person name="Cooper J."/>
            <person name="Damon W."/>
            <person name="Desjardin D."/>
            <person name="Finy P."/>
            <person name="Geml J."/>
            <person name="Haridas S."/>
            <person name="Hughes K."/>
            <person name="Justo A."/>
            <person name="Karasinski D."/>
            <person name="Kautmanova I."/>
            <person name="Kiss B."/>
            <person name="Kocsube S."/>
            <person name="Kotiranta H."/>
            <person name="LaButti K.M."/>
            <person name="Lechner B.E."/>
            <person name="Liimatainen K."/>
            <person name="Lipzen A."/>
            <person name="Lukacs Z."/>
            <person name="Mihaltcheva S."/>
            <person name="Morgado L.N."/>
            <person name="Niskanen T."/>
            <person name="Noordeloos M.E."/>
            <person name="Ohm R.A."/>
            <person name="Ortiz-Santana B."/>
            <person name="Ovrebo C."/>
            <person name="Racz N."/>
            <person name="Riley R."/>
            <person name="Savchenko A."/>
            <person name="Shiryaev A."/>
            <person name="Soop K."/>
            <person name="Spirin V."/>
            <person name="Szebenyi C."/>
            <person name="Tomsovsky M."/>
            <person name="Tulloss R.E."/>
            <person name="Uehling J."/>
            <person name="Grigoriev I.V."/>
            <person name="Vagvolgyi C."/>
            <person name="Papp T."/>
            <person name="Martin F.M."/>
            <person name="Miettinen O."/>
            <person name="Hibbett D.S."/>
            <person name="Nagy L.G."/>
        </authorList>
    </citation>
    <scope>NUCLEOTIDE SEQUENCE [LARGE SCALE GENOMIC DNA]</scope>
    <source>
        <strain evidence="1 2">NL-1719</strain>
    </source>
</reference>
<evidence type="ECO:0000313" key="2">
    <source>
        <dbReference type="Proteomes" id="UP000308600"/>
    </source>
</evidence>
<sequence length="188" mass="20234">MGKAPRPRYCRRCPGRLLLAECAHSKNGGPPLIDENPSNDIAATPPAVDAPTSILMIEPVVATAIPAAQGLASLGPSSLGLVDDSQIDPTLLEISKRIRVTAKNPVHGYVEGCSRGTQPYSVRRPISLRPAIMESGKATKRYYREVNNIIAQCERLGKETGCLILLNAQHLNATGPGLTFSLRRQMDI</sequence>
<organism evidence="1 2">
    <name type="scientific">Pluteus cervinus</name>
    <dbReference type="NCBI Taxonomy" id="181527"/>
    <lineage>
        <taxon>Eukaryota</taxon>
        <taxon>Fungi</taxon>
        <taxon>Dikarya</taxon>
        <taxon>Basidiomycota</taxon>
        <taxon>Agaricomycotina</taxon>
        <taxon>Agaricomycetes</taxon>
        <taxon>Agaricomycetidae</taxon>
        <taxon>Agaricales</taxon>
        <taxon>Pluteineae</taxon>
        <taxon>Pluteaceae</taxon>
        <taxon>Pluteus</taxon>
    </lineage>
</organism>
<evidence type="ECO:0000313" key="1">
    <source>
        <dbReference type="EMBL" id="TFK64729.1"/>
    </source>
</evidence>
<protein>
    <submittedName>
        <fullName evidence="1">Uncharacterized protein</fullName>
    </submittedName>
</protein>
<accession>A0ACD3AHH1</accession>
<gene>
    <name evidence="1" type="ORF">BDN72DRAFT_901303</name>
</gene>
<dbReference type="EMBL" id="ML208463">
    <property type="protein sequence ID" value="TFK64729.1"/>
    <property type="molecule type" value="Genomic_DNA"/>
</dbReference>